<evidence type="ECO:0000313" key="6">
    <source>
        <dbReference type="Proteomes" id="UP000193061"/>
    </source>
</evidence>
<evidence type="ECO:0000259" key="4">
    <source>
        <dbReference type="PROSITE" id="PS51371"/>
    </source>
</evidence>
<dbReference type="InterPro" id="IPR046342">
    <property type="entry name" value="CBS_dom_sf"/>
</dbReference>
<evidence type="ECO:0000256" key="1">
    <source>
        <dbReference type="ARBA" id="ARBA00023122"/>
    </source>
</evidence>
<evidence type="ECO:0000256" key="2">
    <source>
        <dbReference type="PROSITE-ProRule" id="PRU00703"/>
    </source>
</evidence>
<accession>A0A1X7A137</accession>
<reference evidence="5 6" key="1">
    <citation type="submission" date="2017-03" db="EMBL/GenBank/DDBJ databases">
        <authorList>
            <person name="Afonso C.L."/>
            <person name="Miller P.J."/>
            <person name="Scott M.A."/>
            <person name="Spackman E."/>
            <person name="Goraichik I."/>
            <person name="Dimitrov K.M."/>
            <person name="Suarez D.L."/>
            <person name="Swayne D.E."/>
        </authorList>
    </citation>
    <scope>NUCLEOTIDE SEQUENCE [LARGE SCALE GENOMIC DNA]</scope>
    <source>
        <strain evidence="5 6">CECT 7450</strain>
    </source>
</reference>
<name>A0A1X7A137_9RHOB</name>
<dbReference type="SUPFAM" id="SSF54631">
    <property type="entry name" value="CBS-domain pair"/>
    <property type="match status" value="1"/>
</dbReference>
<feature type="region of interest" description="Disordered" evidence="3">
    <location>
        <begin position="1"/>
        <end position="29"/>
    </location>
</feature>
<dbReference type="Gene3D" id="3.10.580.10">
    <property type="entry name" value="CBS-domain"/>
    <property type="match status" value="1"/>
</dbReference>
<dbReference type="PANTHER" id="PTHR43080">
    <property type="entry name" value="CBS DOMAIN-CONTAINING PROTEIN CBSX3, MITOCHONDRIAL"/>
    <property type="match status" value="1"/>
</dbReference>
<keyword evidence="5" id="KW-0413">Isomerase</keyword>
<evidence type="ECO:0000313" key="5">
    <source>
        <dbReference type="EMBL" id="SLN67589.1"/>
    </source>
</evidence>
<dbReference type="OrthoDB" id="9807125at2"/>
<gene>
    <name evidence="5" type="primary">kdsD_2</name>
    <name evidence="5" type="ORF">ROA7450_03616</name>
</gene>
<dbReference type="InterPro" id="IPR051257">
    <property type="entry name" value="Diverse_CBS-Domain"/>
</dbReference>
<organism evidence="5 6">
    <name type="scientific">Roseovarius albus</name>
    <dbReference type="NCBI Taxonomy" id="1247867"/>
    <lineage>
        <taxon>Bacteria</taxon>
        <taxon>Pseudomonadati</taxon>
        <taxon>Pseudomonadota</taxon>
        <taxon>Alphaproteobacteria</taxon>
        <taxon>Rhodobacterales</taxon>
        <taxon>Roseobacteraceae</taxon>
        <taxon>Roseovarius</taxon>
    </lineage>
</organism>
<dbReference type="SMART" id="SM00116">
    <property type="entry name" value="CBS"/>
    <property type="match status" value="2"/>
</dbReference>
<dbReference type="CDD" id="cd04623">
    <property type="entry name" value="CBS_pair_bac_euk"/>
    <property type="match status" value="1"/>
</dbReference>
<dbReference type="EC" id="5.3.1.13" evidence="5"/>
<dbReference type="InterPro" id="IPR000644">
    <property type="entry name" value="CBS_dom"/>
</dbReference>
<evidence type="ECO:0000256" key="3">
    <source>
        <dbReference type="SAM" id="MobiDB-lite"/>
    </source>
</evidence>
<dbReference type="Proteomes" id="UP000193061">
    <property type="component" value="Unassembled WGS sequence"/>
</dbReference>
<dbReference type="PROSITE" id="PS51371">
    <property type="entry name" value="CBS"/>
    <property type="match status" value="2"/>
</dbReference>
<dbReference type="Pfam" id="PF00571">
    <property type="entry name" value="CBS"/>
    <property type="match status" value="2"/>
</dbReference>
<feature type="domain" description="CBS" evidence="4">
    <location>
        <begin position="38"/>
        <end position="99"/>
    </location>
</feature>
<dbReference type="RefSeq" id="WP_085807281.1">
    <property type="nucleotide sequence ID" value="NZ_FWFX01000014.1"/>
</dbReference>
<dbReference type="GO" id="GO:0019146">
    <property type="term" value="F:arabinose-5-phosphate isomerase activity"/>
    <property type="evidence" value="ECO:0007669"/>
    <property type="project" value="UniProtKB-EC"/>
</dbReference>
<dbReference type="AlphaFoldDB" id="A0A1X7A137"/>
<dbReference type="InterPro" id="IPR044725">
    <property type="entry name" value="CBSX3_CBS_dom"/>
</dbReference>
<keyword evidence="6" id="KW-1185">Reference proteome</keyword>
<dbReference type="PANTHER" id="PTHR43080:SF2">
    <property type="entry name" value="CBS DOMAIN-CONTAINING PROTEIN"/>
    <property type="match status" value="1"/>
</dbReference>
<protein>
    <submittedName>
        <fullName evidence="5">Arabinose 5-phosphate isomerase KdsD</fullName>
        <ecNumber evidence="5">5.3.1.13</ecNumber>
    </submittedName>
</protein>
<keyword evidence="1 2" id="KW-0129">CBS domain</keyword>
<sequence length="174" mass="19095">MAPSSYQAPSRGDKTDKKTHSQSLESNLSNAQTTVAKLISGKGDAIFSVRANDNISHVVQVLSEKHIGALVVTDQNGALQGIISERDIVRRMAETPGQTLPQEVDALMTKNVVTCSPDDLLSDVLKKMTEGKFRHMPVVKNDRLCGMITIGDVVNFRLKEVEYEALRMKQMIVG</sequence>
<dbReference type="EMBL" id="FWFX01000014">
    <property type="protein sequence ID" value="SLN67589.1"/>
    <property type="molecule type" value="Genomic_DNA"/>
</dbReference>
<feature type="domain" description="CBS" evidence="4">
    <location>
        <begin position="108"/>
        <end position="164"/>
    </location>
</feature>
<proteinExistence type="predicted"/>